<accession>A0A3M7RJL3</accession>
<sequence length="78" mass="9248">MIVQKSWMVDVNTLCQASSVLVCIQKVHIGYDIQFFILYNYKIFHKMIMLRPPLRPLSIRCKIKPIKNFPLRINITNL</sequence>
<protein>
    <submittedName>
        <fullName evidence="1">Uncharacterized protein</fullName>
    </submittedName>
</protein>
<evidence type="ECO:0000313" key="2">
    <source>
        <dbReference type="Proteomes" id="UP000276133"/>
    </source>
</evidence>
<proteinExistence type="predicted"/>
<reference evidence="1 2" key="1">
    <citation type="journal article" date="2018" name="Sci. Rep.">
        <title>Genomic signatures of local adaptation to the degree of environmental predictability in rotifers.</title>
        <authorList>
            <person name="Franch-Gras L."/>
            <person name="Hahn C."/>
            <person name="Garcia-Roger E.M."/>
            <person name="Carmona M.J."/>
            <person name="Serra M."/>
            <person name="Gomez A."/>
        </authorList>
    </citation>
    <scope>NUCLEOTIDE SEQUENCE [LARGE SCALE GENOMIC DNA]</scope>
    <source>
        <strain evidence="1">HYR1</strain>
    </source>
</reference>
<gene>
    <name evidence="1" type="ORF">BpHYR1_054206</name>
</gene>
<comment type="caution">
    <text evidence="1">The sequence shown here is derived from an EMBL/GenBank/DDBJ whole genome shotgun (WGS) entry which is preliminary data.</text>
</comment>
<evidence type="ECO:0000313" key="1">
    <source>
        <dbReference type="EMBL" id="RNA23488.1"/>
    </source>
</evidence>
<name>A0A3M7RJL3_BRAPC</name>
<dbReference type="AlphaFoldDB" id="A0A3M7RJL3"/>
<keyword evidence="2" id="KW-1185">Reference proteome</keyword>
<organism evidence="1 2">
    <name type="scientific">Brachionus plicatilis</name>
    <name type="common">Marine rotifer</name>
    <name type="synonym">Brachionus muelleri</name>
    <dbReference type="NCBI Taxonomy" id="10195"/>
    <lineage>
        <taxon>Eukaryota</taxon>
        <taxon>Metazoa</taxon>
        <taxon>Spiralia</taxon>
        <taxon>Gnathifera</taxon>
        <taxon>Rotifera</taxon>
        <taxon>Eurotatoria</taxon>
        <taxon>Monogononta</taxon>
        <taxon>Pseudotrocha</taxon>
        <taxon>Ploima</taxon>
        <taxon>Brachionidae</taxon>
        <taxon>Brachionus</taxon>
    </lineage>
</organism>
<dbReference type="Proteomes" id="UP000276133">
    <property type="component" value="Unassembled WGS sequence"/>
</dbReference>
<dbReference type="EMBL" id="REGN01003279">
    <property type="protein sequence ID" value="RNA23488.1"/>
    <property type="molecule type" value="Genomic_DNA"/>
</dbReference>